<gene>
    <name evidence="3" type="ORF">BWK73_27615</name>
</gene>
<keyword evidence="1" id="KW-0732">Signal</keyword>
<reference evidence="3 4" key="1">
    <citation type="submission" date="2017-01" db="EMBL/GenBank/DDBJ databases">
        <title>Novel large sulfur bacteria in the metagenomes of groundwater-fed chemosynthetic microbial mats in the Lake Huron basin.</title>
        <authorList>
            <person name="Sharrar A.M."/>
            <person name="Flood B.E."/>
            <person name="Bailey J.V."/>
            <person name="Jones D.S."/>
            <person name="Biddanda B."/>
            <person name="Ruberg S.A."/>
            <person name="Marcus D.N."/>
            <person name="Dick G.J."/>
        </authorList>
    </citation>
    <scope>NUCLEOTIDE SEQUENCE [LARGE SCALE GENOMIC DNA]</scope>
    <source>
        <strain evidence="3">A8</strain>
    </source>
</reference>
<comment type="caution">
    <text evidence="3">The sequence shown here is derived from an EMBL/GenBank/DDBJ whole genome shotgun (WGS) entry which is preliminary data.</text>
</comment>
<evidence type="ECO:0000256" key="1">
    <source>
        <dbReference type="SAM" id="SignalP"/>
    </source>
</evidence>
<accession>A0A1Y1QK41</accession>
<evidence type="ECO:0000313" key="3">
    <source>
        <dbReference type="EMBL" id="OQX07613.1"/>
    </source>
</evidence>
<dbReference type="Gene3D" id="1.20.1270.180">
    <property type="match status" value="1"/>
</dbReference>
<feature type="chain" id="PRO_5012892109" description="Lysozyme inhibitor LprI-like N-terminal domain-containing protein" evidence="1">
    <location>
        <begin position="20"/>
        <end position="143"/>
    </location>
</feature>
<dbReference type="AlphaFoldDB" id="A0A1Y1QK41"/>
<name>A0A1Y1QK41_9GAMM</name>
<protein>
    <recommendedName>
        <fullName evidence="2">Lysozyme inhibitor LprI-like N-terminal domain-containing protein</fullName>
    </recommendedName>
</protein>
<evidence type="ECO:0000313" key="4">
    <source>
        <dbReference type="Proteomes" id="UP000192491"/>
    </source>
</evidence>
<dbReference type="EMBL" id="MTEJ01000204">
    <property type="protein sequence ID" value="OQX07613.1"/>
    <property type="molecule type" value="Genomic_DNA"/>
</dbReference>
<dbReference type="Pfam" id="PF07007">
    <property type="entry name" value="LprI"/>
    <property type="match status" value="1"/>
</dbReference>
<evidence type="ECO:0000259" key="2">
    <source>
        <dbReference type="Pfam" id="PF07007"/>
    </source>
</evidence>
<feature type="signal peptide" evidence="1">
    <location>
        <begin position="1"/>
        <end position="19"/>
    </location>
</feature>
<feature type="domain" description="Lysozyme inhibitor LprI-like N-terminal" evidence="2">
    <location>
        <begin position="44"/>
        <end position="131"/>
    </location>
</feature>
<dbReference type="InterPro" id="IPR009739">
    <property type="entry name" value="LprI-like_N"/>
</dbReference>
<organism evidence="3 4">
    <name type="scientific">Thiothrix lacustris</name>
    <dbReference type="NCBI Taxonomy" id="525917"/>
    <lineage>
        <taxon>Bacteria</taxon>
        <taxon>Pseudomonadati</taxon>
        <taxon>Pseudomonadota</taxon>
        <taxon>Gammaproteobacteria</taxon>
        <taxon>Thiotrichales</taxon>
        <taxon>Thiotrichaceae</taxon>
        <taxon>Thiothrix</taxon>
    </lineage>
</organism>
<dbReference type="PANTHER" id="PTHR39176">
    <property type="entry name" value="PERIPLASMIC PROTEIN-RELATED"/>
    <property type="match status" value="1"/>
</dbReference>
<dbReference type="Proteomes" id="UP000192491">
    <property type="component" value="Unassembled WGS sequence"/>
</dbReference>
<sequence>MRRWLFVAVLSLLAINANAREAENAVKPHVIDLSMERCLETNLSTAGMVECFTRAETEWDAELNRVYKALQGELKPAGKEALKQAQRAWIAQRDKEFELINAIHVQMDGSMWIPVMVNKRADVVKQRTLALQDLLDLLNEGAM</sequence>
<dbReference type="PANTHER" id="PTHR39176:SF1">
    <property type="entry name" value="PERIPLASMIC PROTEIN"/>
    <property type="match status" value="1"/>
</dbReference>
<proteinExistence type="predicted"/>